<accession>A0AAN7LTG8</accession>
<evidence type="ECO:0000313" key="3">
    <source>
        <dbReference type="Proteomes" id="UP001346149"/>
    </source>
</evidence>
<protein>
    <submittedName>
        <fullName evidence="2">Uncharacterized protein</fullName>
    </submittedName>
</protein>
<keyword evidence="3" id="KW-1185">Reference proteome</keyword>
<proteinExistence type="predicted"/>
<organism evidence="2 3">
    <name type="scientific">Trapa natans</name>
    <name type="common">Water chestnut</name>
    <dbReference type="NCBI Taxonomy" id="22666"/>
    <lineage>
        <taxon>Eukaryota</taxon>
        <taxon>Viridiplantae</taxon>
        <taxon>Streptophyta</taxon>
        <taxon>Embryophyta</taxon>
        <taxon>Tracheophyta</taxon>
        <taxon>Spermatophyta</taxon>
        <taxon>Magnoliopsida</taxon>
        <taxon>eudicotyledons</taxon>
        <taxon>Gunneridae</taxon>
        <taxon>Pentapetalae</taxon>
        <taxon>rosids</taxon>
        <taxon>malvids</taxon>
        <taxon>Myrtales</taxon>
        <taxon>Lythraceae</taxon>
        <taxon>Trapa</taxon>
    </lineage>
</organism>
<dbReference type="AlphaFoldDB" id="A0AAN7LTG8"/>
<feature type="region of interest" description="Disordered" evidence="1">
    <location>
        <begin position="42"/>
        <end position="76"/>
    </location>
</feature>
<dbReference type="EMBL" id="JAXQNO010000012">
    <property type="protein sequence ID" value="KAK4787390.1"/>
    <property type="molecule type" value="Genomic_DNA"/>
</dbReference>
<evidence type="ECO:0000256" key="1">
    <source>
        <dbReference type="SAM" id="MobiDB-lite"/>
    </source>
</evidence>
<reference evidence="2 3" key="1">
    <citation type="journal article" date="2023" name="Hortic Res">
        <title>Pangenome of water caltrop reveals structural variations and asymmetric subgenome divergence after allopolyploidization.</title>
        <authorList>
            <person name="Zhang X."/>
            <person name="Chen Y."/>
            <person name="Wang L."/>
            <person name="Yuan Y."/>
            <person name="Fang M."/>
            <person name="Shi L."/>
            <person name="Lu R."/>
            <person name="Comes H.P."/>
            <person name="Ma Y."/>
            <person name="Chen Y."/>
            <person name="Huang G."/>
            <person name="Zhou Y."/>
            <person name="Zheng Z."/>
            <person name="Qiu Y."/>
        </authorList>
    </citation>
    <scope>NUCLEOTIDE SEQUENCE [LARGE SCALE GENOMIC DNA]</scope>
    <source>
        <strain evidence="2">F231</strain>
    </source>
</reference>
<feature type="region of interest" description="Disordered" evidence="1">
    <location>
        <begin position="213"/>
        <end position="251"/>
    </location>
</feature>
<name>A0AAN7LTG8_TRANT</name>
<evidence type="ECO:0000313" key="2">
    <source>
        <dbReference type="EMBL" id="KAK4787390.1"/>
    </source>
</evidence>
<dbReference type="Proteomes" id="UP001346149">
    <property type="component" value="Unassembled WGS sequence"/>
</dbReference>
<feature type="region of interest" description="Disordered" evidence="1">
    <location>
        <begin position="164"/>
        <end position="193"/>
    </location>
</feature>
<sequence>MGRLDRRSESTYLSKRIEIWDIKISGPIGIFVVTNLNSGLKESKNRRNMNKSNQNPSRGTMVRSKTQKSAEKGFSVTSQSKDKTVMTYLGFDGGGGKQVESGARITTNCLETMTFLLLVKDDQTASRPLKAETKVRSGQEFYLVSFETCYRTVWTLSSSPSIGMTSRPGASAALVSRRSPPRRQIPKRGQDAIDIMRDASFGRQAVHVDLERHEDLRQEEPQPSDPEEGPGEVGYSGGHRSQAGLDPHDPHQIRGCPLLSVDVHMVFHGSASCTGFKPLTLLLNLMLMMLPSAPNLKIVWLSQR</sequence>
<comment type="caution">
    <text evidence="2">The sequence shown here is derived from an EMBL/GenBank/DDBJ whole genome shotgun (WGS) entry which is preliminary data.</text>
</comment>
<gene>
    <name evidence="2" type="ORF">SAY86_011223</name>
</gene>